<dbReference type="RefSeq" id="WP_062835749.1">
    <property type="nucleotide sequence ID" value="NZ_BCNV01000001.1"/>
</dbReference>
<evidence type="ECO:0000256" key="1">
    <source>
        <dbReference type="ARBA" id="ARBA00009199"/>
    </source>
</evidence>
<feature type="domain" description="Amidase" evidence="2">
    <location>
        <begin position="27"/>
        <end position="436"/>
    </location>
</feature>
<comment type="caution">
    <text evidence="3">The sequence shown here is derived from an EMBL/GenBank/DDBJ whole genome shotgun (WGS) entry which is preliminary data.</text>
</comment>
<proteinExistence type="inferred from homology"/>
<dbReference type="InterPro" id="IPR023631">
    <property type="entry name" value="Amidase_dom"/>
</dbReference>
<evidence type="ECO:0000313" key="3">
    <source>
        <dbReference type="EMBL" id="GAS83399.1"/>
    </source>
</evidence>
<dbReference type="AlphaFoldDB" id="A0A100VPC9"/>
<dbReference type="EMBL" id="BCNV01000001">
    <property type="protein sequence ID" value="GAS83399.1"/>
    <property type="molecule type" value="Genomic_DNA"/>
</dbReference>
<dbReference type="InterPro" id="IPR036928">
    <property type="entry name" value="AS_sf"/>
</dbReference>
<sequence length="458" mass="49762">MITKPLNELTIAEVATLIKNKTISPVELTKSYLNRIEKVEPAVQAFVTVTTEQALQAAKESERKLMNGEYLGPLHGIPYGAKDIIHTAGIRTSAGSSTYPDFVPGTNATVINKLQAAGAILLGKTTTTEYAFQGGEPPTRNPWNLEHTPGGSSSGSAAAVAAGMASFTLGTQTFGSLLRPAAYNGLTCMKPTYGRVSRNGVITASWSLDHIGAFTRSAQDNAIVLEAMAGQDELDSFTLPYGKPDLTNALEHPISGMVIGLPSNFFQTDEPAILLAVEAAIAVLEKLGMQWKKVDLPSYMEETVAAHRTVMRAEAAAFHQERFAEASNRYGHTMREQLELGYQTSAVDYLQAQRIRTIFRSEMMMLFDEVDVLLTPSTPYVAPYGYKTGSPIFNGPFTNTGLPSITVPIGFDTTSGKQLPIGMQLAGPLMREDRLLSIAHHYQQATNWHQLTTNIHTY</sequence>
<dbReference type="SUPFAM" id="SSF75304">
    <property type="entry name" value="Amidase signature (AS) enzymes"/>
    <property type="match status" value="1"/>
</dbReference>
<dbReference type="Gene3D" id="3.90.1300.10">
    <property type="entry name" value="Amidase signature (AS) domain"/>
    <property type="match status" value="1"/>
</dbReference>
<gene>
    <name evidence="3" type="ORF">PAHA3_3477</name>
</gene>
<accession>A0A100VPC9</accession>
<dbReference type="Pfam" id="PF01425">
    <property type="entry name" value="Amidase"/>
    <property type="match status" value="1"/>
</dbReference>
<reference evidence="3 4" key="1">
    <citation type="journal article" date="2016" name="Genome Announc.">
        <title>Draft Genome Sequence of Paenibacillus amylolyticus Heshi-A3, Isolated from Fermented Rice Bran in a Japanese Fermented Seafood Dish.</title>
        <authorList>
            <person name="Akuzawa S."/>
            <person name="Nagaoka J."/>
            <person name="Kanekatsu M."/>
            <person name="Kubota E."/>
            <person name="Ohtake R."/>
            <person name="Suzuki T."/>
            <person name="Kanesaki Y."/>
        </authorList>
    </citation>
    <scope>NUCLEOTIDE SEQUENCE [LARGE SCALE GENOMIC DNA]</scope>
    <source>
        <strain evidence="3 4">Heshi-A3</strain>
    </source>
</reference>
<comment type="similarity">
    <text evidence="1">Belongs to the amidase family.</text>
</comment>
<evidence type="ECO:0000313" key="4">
    <source>
        <dbReference type="Proteomes" id="UP000069697"/>
    </source>
</evidence>
<dbReference type="InterPro" id="IPR000120">
    <property type="entry name" value="Amidase"/>
</dbReference>
<dbReference type="PANTHER" id="PTHR11895:SF7">
    <property type="entry name" value="GLUTAMYL-TRNA(GLN) AMIDOTRANSFERASE SUBUNIT A, MITOCHONDRIAL"/>
    <property type="match status" value="1"/>
</dbReference>
<dbReference type="PANTHER" id="PTHR11895">
    <property type="entry name" value="TRANSAMIDASE"/>
    <property type="match status" value="1"/>
</dbReference>
<evidence type="ECO:0000259" key="2">
    <source>
        <dbReference type="Pfam" id="PF01425"/>
    </source>
</evidence>
<dbReference type="Proteomes" id="UP000069697">
    <property type="component" value="Unassembled WGS sequence"/>
</dbReference>
<name>A0A100VPC9_PAEAM</name>
<reference evidence="4" key="2">
    <citation type="submission" date="2016-01" db="EMBL/GenBank/DDBJ databases">
        <title>Draft Genome Sequence of Paenibacillus amylolyticus Heshi-A3 that Was Isolated from Fermented Rice Bran with Aging Salted Mackerel, Which Was Named Heshiko as Traditional Fermented Seafood in Japan.</title>
        <authorList>
            <person name="Akuzawa S."/>
            <person name="Nakagawa J."/>
            <person name="Kanekatsu T."/>
            <person name="Kubota E."/>
            <person name="Ohtake R."/>
            <person name="Suzuki T."/>
            <person name="Kanesaki Y."/>
        </authorList>
    </citation>
    <scope>NUCLEOTIDE SEQUENCE [LARGE SCALE GENOMIC DNA]</scope>
    <source>
        <strain evidence="4">Heshi-A3</strain>
    </source>
</reference>
<organism evidence="3 4">
    <name type="scientific">Paenibacillus amylolyticus</name>
    <dbReference type="NCBI Taxonomy" id="1451"/>
    <lineage>
        <taxon>Bacteria</taxon>
        <taxon>Bacillati</taxon>
        <taxon>Bacillota</taxon>
        <taxon>Bacilli</taxon>
        <taxon>Bacillales</taxon>
        <taxon>Paenibacillaceae</taxon>
        <taxon>Paenibacillus</taxon>
    </lineage>
</organism>
<dbReference type="GO" id="GO:0003824">
    <property type="term" value="F:catalytic activity"/>
    <property type="evidence" value="ECO:0007669"/>
    <property type="project" value="InterPro"/>
</dbReference>
<protein>
    <submittedName>
        <fullName evidence="3">Amidase</fullName>
    </submittedName>
</protein>